<dbReference type="SUPFAM" id="SSF52540">
    <property type="entry name" value="P-loop containing nucleoside triphosphate hydrolases"/>
    <property type="match status" value="1"/>
</dbReference>
<feature type="domain" description="Rv3660c-like CheY-like N-terminal" evidence="1">
    <location>
        <begin position="20"/>
        <end position="125"/>
    </location>
</feature>
<organism evidence="2 3">
    <name type="scientific">Streptoalloteichus tenebrarius (strain ATCC 17920 / DSM 40477 / JCM 4838 / CBS 697.72 / NBRC 16177 / NCIMB 11028 / NRRL B-12390 / A12253. 1 / ISP 5477)</name>
    <name type="common">Streptomyces tenebrarius</name>
    <dbReference type="NCBI Taxonomy" id="1933"/>
    <lineage>
        <taxon>Bacteria</taxon>
        <taxon>Bacillati</taxon>
        <taxon>Actinomycetota</taxon>
        <taxon>Actinomycetes</taxon>
        <taxon>Pseudonocardiales</taxon>
        <taxon>Pseudonocardiaceae</taxon>
        <taxon>Streptoalloteichus</taxon>
    </lineage>
</organism>
<accession>A0ABT1HR31</accession>
<name>A0ABT1HR31_STRSD</name>
<dbReference type="NCBIfam" id="TIGR03815">
    <property type="entry name" value="CpaE_hom_Actino"/>
    <property type="match status" value="1"/>
</dbReference>
<dbReference type="PANTHER" id="PTHR43384">
    <property type="entry name" value="SEPTUM SITE-DETERMINING PROTEIN MIND HOMOLOG, CHLOROPLASTIC-RELATED"/>
    <property type="match status" value="1"/>
</dbReference>
<dbReference type="EMBL" id="JAMTCP010000006">
    <property type="protein sequence ID" value="MCP2257982.1"/>
    <property type="molecule type" value="Genomic_DNA"/>
</dbReference>
<reference evidence="2 3" key="1">
    <citation type="submission" date="2022-06" db="EMBL/GenBank/DDBJ databases">
        <title>Genomic Encyclopedia of Archaeal and Bacterial Type Strains, Phase II (KMG-II): from individual species to whole genera.</title>
        <authorList>
            <person name="Goeker M."/>
        </authorList>
    </citation>
    <scope>NUCLEOTIDE SEQUENCE [LARGE SCALE GENOMIC DNA]</scope>
    <source>
        <strain evidence="2 3">DSM 40477</strain>
    </source>
</reference>
<gene>
    <name evidence="2" type="ORF">LX15_001669</name>
</gene>
<dbReference type="InterPro" id="IPR050625">
    <property type="entry name" value="ParA/MinD_ATPase"/>
</dbReference>
<dbReference type="InterPro" id="IPR022521">
    <property type="entry name" value="Rv3660c"/>
</dbReference>
<evidence type="ECO:0000313" key="3">
    <source>
        <dbReference type="Proteomes" id="UP001205311"/>
    </source>
</evidence>
<dbReference type="InterPro" id="IPR059050">
    <property type="entry name" value="Rv3660c_N"/>
</dbReference>
<sequence length="370" mass="37584">MLRGPIRGDQMDTTKPLVLADDGDLLDDLLRLAAAAGCELERAPDAEAARQRWSAAPMVVLDPTAAADCAAAGMPRRGGVLVVCPGEPPPPVWRSAVAVGAEKVLALPAAEHWLVSALADAHESPGPVAGRVLTVLGGRGGGGASVLASAVAIASARRAQRTLLVDCDPLGGGLDLVLGVEEAEGMRWPELALTGGRVAASSLHAALPTAVLDGTPLTVLSCDREGRGPEPDAVATVVEAGRRAGETVVCDLPRHLPDTALAALDRADLTVLVVPAEVRACAAAGPVARMATERGAHLRLVVRGPAPGGLGVRDVANTLDLPLLAAMRPEPGLASALDRGRLPHRPRGPLARTARKILSALDAAGAGGAR</sequence>
<dbReference type="Pfam" id="PF26563">
    <property type="entry name" value="Rv3660c_N"/>
    <property type="match status" value="1"/>
</dbReference>
<comment type="caution">
    <text evidence="2">The sequence shown here is derived from an EMBL/GenBank/DDBJ whole genome shotgun (WGS) entry which is preliminary data.</text>
</comment>
<dbReference type="PANTHER" id="PTHR43384:SF11">
    <property type="entry name" value="SEPTUM SITE DETERMINING PROTEIN"/>
    <property type="match status" value="1"/>
</dbReference>
<evidence type="ECO:0000313" key="2">
    <source>
        <dbReference type="EMBL" id="MCP2257982.1"/>
    </source>
</evidence>
<proteinExistence type="predicted"/>
<dbReference type="Proteomes" id="UP001205311">
    <property type="component" value="Unassembled WGS sequence"/>
</dbReference>
<evidence type="ECO:0000259" key="1">
    <source>
        <dbReference type="Pfam" id="PF26563"/>
    </source>
</evidence>
<protein>
    <submittedName>
        <fullName evidence="2">Helicase/secretion neighborhood CpaE-like protein</fullName>
    </submittedName>
</protein>
<dbReference type="Gene3D" id="3.40.50.300">
    <property type="entry name" value="P-loop containing nucleotide triphosphate hydrolases"/>
    <property type="match status" value="1"/>
</dbReference>
<dbReference type="InterPro" id="IPR027417">
    <property type="entry name" value="P-loop_NTPase"/>
</dbReference>
<keyword evidence="3" id="KW-1185">Reference proteome</keyword>